<dbReference type="STRING" id="28028.CFLV_03565"/>
<keyword evidence="2" id="KW-0472">Membrane</keyword>
<sequence>METSGSNHRRQHRKPAPPNAVERFAQEYGWWRVVAIPIMVIITVWVIVDIARGGSATESRSTATSVASSVAPSGAEHVGPDPAAVDAARLSIDELPPGGPFTEAGDGTFREVGSPGAHFGQGGKKLVRYALEVENGIDTSTLGGDAAFASLVDATLGDPRGWTATGDYEFIHVAAADNPDTTIRLTSVATTAELCGAQLQTETSCHTTITGDSTVNLNESRWVRGSATFEGDVGNYRQYLINHEFGHAIGYASHQACGGQGKLAPIMMQQTLSLNNAELYEKDSKEIYPNEDTTCEPNPWPYPTAASQDPHNPE</sequence>
<keyword evidence="5" id="KW-1185">Reference proteome</keyword>
<dbReference type="OrthoDB" id="9779865at2"/>
<keyword evidence="2" id="KW-0812">Transmembrane</keyword>
<evidence type="ECO:0000256" key="2">
    <source>
        <dbReference type="SAM" id="Phobius"/>
    </source>
</evidence>
<evidence type="ECO:0000313" key="4">
    <source>
        <dbReference type="EMBL" id="APT86359.1"/>
    </source>
</evidence>
<feature type="domain" description="DUF3152" evidence="3">
    <location>
        <begin position="95"/>
        <end position="303"/>
    </location>
</feature>
<dbReference type="RefSeq" id="WP_075729352.1">
    <property type="nucleotide sequence ID" value="NZ_BJNB01000012.1"/>
</dbReference>
<dbReference type="InterPro" id="IPR024079">
    <property type="entry name" value="MetalloPept_cat_dom_sf"/>
</dbReference>
<feature type="transmembrane region" description="Helical" evidence="2">
    <location>
        <begin position="30"/>
        <end position="51"/>
    </location>
</feature>
<dbReference type="GO" id="GO:0008237">
    <property type="term" value="F:metallopeptidase activity"/>
    <property type="evidence" value="ECO:0007669"/>
    <property type="project" value="InterPro"/>
</dbReference>
<protein>
    <submittedName>
        <fullName evidence="4">Membrane protein</fullName>
    </submittedName>
</protein>
<proteinExistence type="predicted"/>
<reference evidence="4 5" key="1">
    <citation type="submission" date="2014-08" db="EMBL/GenBank/DDBJ databases">
        <title>Complete genome sequence of Corynebacterium flavescens OJ8(T)(=DSM 20296(T)), isolated from cheese.</title>
        <authorList>
            <person name="Ruckert C."/>
            <person name="Albersmeier A."/>
            <person name="Winkler A."/>
            <person name="Kalinowski J."/>
        </authorList>
    </citation>
    <scope>NUCLEOTIDE SEQUENCE [LARGE SCALE GENOMIC DNA]</scope>
    <source>
        <strain evidence="4 5">OJ8</strain>
    </source>
</reference>
<dbReference type="GeneID" id="82879798"/>
<organism evidence="4 5">
    <name type="scientific">Corynebacterium flavescens</name>
    <dbReference type="NCBI Taxonomy" id="28028"/>
    <lineage>
        <taxon>Bacteria</taxon>
        <taxon>Bacillati</taxon>
        <taxon>Actinomycetota</taxon>
        <taxon>Actinomycetes</taxon>
        <taxon>Mycobacteriales</taxon>
        <taxon>Corynebacteriaceae</taxon>
        <taxon>Corynebacterium</taxon>
    </lineage>
</organism>
<feature type="region of interest" description="Disordered" evidence="1">
    <location>
        <begin position="284"/>
        <end position="314"/>
    </location>
</feature>
<gene>
    <name evidence="4" type="ORF">CFLV_03565</name>
</gene>
<dbReference type="Gene3D" id="3.40.390.10">
    <property type="entry name" value="Collagenase (Catalytic Domain)"/>
    <property type="match status" value="1"/>
</dbReference>
<dbReference type="EMBL" id="CP009246">
    <property type="protein sequence ID" value="APT86359.1"/>
    <property type="molecule type" value="Genomic_DNA"/>
</dbReference>
<feature type="region of interest" description="Disordered" evidence="1">
    <location>
        <begin position="92"/>
        <end position="116"/>
    </location>
</feature>
<evidence type="ECO:0000313" key="5">
    <source>
        <dbReference type="Proteomes" id="UP000185479"/>
    </source>
</evidence>
<feature type="compositionally biased region" description="Polar residues" evidence="1">
    <location>
        <begin position="305"/>
        <end position="314"/>
    </location>
</feature>
<accession>A0A1L7CKM3</accession>
<dbReference type="InterPro" id="IPR022603">
    <property type="entry name" value="DUF3152"/>
</dbReference>
<name>A0A1L7CKM3_CORFL</name>
<evidence type="ECO:0000256" key="1">
    <source>
        <dbReference type="SAM" id="MobiDB-lite"/>
    </source>
</evidence>
<dbReference type="AlphaFoldDB" id="A0A1L7CKM3"/>
<dbReference type="KEGG" id="cfc:CFLV_03565"/>
<dbReference type="SUPFAM" id="SSF55486">
    <property type="entry name" value="Metalloproteases ('zincins'), catalytic domain"/>
    <property type="match status" value="1"/>
</dbReference>
<keyword evidence="2" id="KW-1133">Transmembrane helix</keyword>
<dbReference type="Proteomes" id="UP000185479">
    <property type="component" value="Chromosome"/>
</dbReference>
<dbReference type="Pfam" id="PF11350">
    <property type="entry name" value="DUF3152"/>
    <property type="match status" value="1"/>
</dbReference>
<evidence type="ECO:0000259" key="3">
    <source>
        <dbReference type="Pfam" id="PF11350"/>
    </source>
</evidence>